<dbReference type="SUPFAM" id="SSF53474">
    <property type="entry name" value="alpha/beta-Hydrolases"/>
    <property type="match status" value="2"/>
</dbReference>
<dbReference type="EMBL" id="CAJPIZ010006127">
    <property type="protein sequence ID" value="CAG2109252.1"/>
    <property type="molecule type" value="Genomic_DNA"/>
</dbReference>
<feature type="domain" description="AB hydrolase-1" evidence="2">
    <location>
        <begin position="256"/>
        <end position="475"/>
    </location>
</feature>
<dbReference type="InterPro" id="IPR029058">
    <property type="entry name" value="AB_hydrolase_fold"/>
</dbReference>
<dbReference type="OrthoDB" id="19657at2759"/>
<evidence type="ECO:0000313" key="4">
    <source>
        <dbReference type="Proteomes" id="UP000759131"/>
    </source>
</evidence>
<feature type="domain" description="AB hydrolase-1" evidence="1">
    <location>
        <begin position="29"/>
        <end position="149"/>
    </location>
</feature>
<dbReference type="EMBL" id="OC860702">
    <property type="protein sequence ID" value="CAD7628822.1"/>
    <property type="molecule type" value="Genomic_DNA"/>
</dbReference>
<feature type="non-terminal residue" evidence="3">
    <location>
        <position position="476"/>
    </location>
</feature>
<dbReference type="Proteomes" id="UP000759131">
    <property type="component" value="Unassembled WGS sequence"/>
</dbReference>
<evidence type="ECO:0000313" key="3">
    <source>
        <dbReference type="EMBL" id="CAD7628822.1"/>
    </source>
</evidence>
<evidence type="ECO:0000259" key="1">
    <source>
        <dbReference type="Pfam" id="PF00561"/>
    </source>
</evidence>
<dbReference type="GO" id="GO:0017171">
    <property type="term" value="F:serine hydrolase activity"/>
    <property type="evidence" value="ECO:0007669"/>
    <property type="project" value="TreeGrafter"/>
</dbReference>
<proteinExistence type="predicted"/>
<organism evidence="3">
    <name type="scientific">Medioppia subpectinata</name>
    <dbReference type="NCBI Taxonomy" id="1979941"/>
    <lineage>
        <taxon>Eukaryota</taxon>
        <taxon>Metazoa</taxon>
        <taxon>Ecdysozoa</taxon>
        <taxon>Arthropoda</taxon>
        <taxon>Chelicerata</taxon>
        <taxon>Arachnida</taxon>
        <taxon>Acari</taxon>
        <taxon>Acariformes</taxon>
        <taxon>Sarcoptiformes</taxon>
        <taxon>Oribatida</taxon>
        <taxon>Brachypylina</taxon>
        <taxon>Oppioidea</taxon>
        <taxon>Oppiidae</taxon>
        <taxon>Medioppia</taxon>
    </lineage>
</organism>
<protein>
    <recommendedName>
        <fullName evidence="1 2">AB hydrolase-1 domain-containing protein</fullName>
    </recommendedName>
</protein>
<keyword evidence="4" id="KW-1185">Reference proteome</keyword>
<dbReference type="PANTHER" id="PTHR46331:SF2">
    <property type="entry name" value="VALACYCLOVIR HYDROLASE"/>
    <property type="match status" value="1"/>
</dbReference>
<evidence type="ECO:0000259" key="2">
    <source>
        <dbReference type="Pfam" id="PF12697"/>
    </source>
</evidence>
<accession>A0A7R9Q290</accession>
<dbReference type="AlphaFoldDB" id="A0A7R9Q290"/>
<dbReference type="Pfam" id="PF00561">
    <property type="entry name" value="Abhydrolase_1"/>
    <property type="match status" value="1"/>
</dbReference>
<reference evidence="3" key="1">
    <citation type="submission" date="2020-11" db="EMBL/GenBank/DDBJ databases">
        <authorList>
            <person name="Tran Van P."/>
        </authorList>
    </citation>
    <scope>NUCLEOTIDE SEQUENCE</scope>
</reference>
<dbReference type="Gene3D" id="3.40.50.1820">
    <property type="entry name" value="alpha/beta hydrolase"/>
    <property type="match status" value="2"/>
</dbReference>
<dbReference type="InterPro" id="IPR000073">
    <property type="entry name" value="AB_hydrolase_1"/>
</dbReference>
<dbReference type="PANTHER" id="PTHR46331">
    <property type="entry name" value="VALACYCLOVIR HYDROLASE"/>
    <property type="match status" value="1"/>
</dbReference>
<sequence length="476" mass="54142">MENVVTESGKFDINGYPIWYEQFGTGPNILLMIPGAIGTGRTDYYEQLLGKNALDLTQFTAVTIELPGWGRSRPPIRKINKNAYNFDADCCVKLMEALGHKKFMALGWSEGARVGLVLSANHPDNVTDLVVAGIPCLYTEQSTNNILNTRNIENWGPNLVENYLRAYKDEKEVQDLWRRHMIFIANFPDYFPNGVCNKKYETIKCRILVIHGDKDPLVEMKHPLHLIESIKTAELKSDANGWPVWYEKFGTGRDVVLLIPGAMGTGRSDFSRQLEGEDAFDLKRYTFVAVELPGWGRSRPPARPYGLDVYHNDAECCFKVMDDLGFKTYSVIGWSDGAKVALLMAYMNPNRITCSVAIGIFVWATKQTIAPMMLTRDTKRWPKEQFDTYCQVYGDEETLQRLWDQHINFCRAAMENCGDGQYLVTPEQLRQIRNPVLLVHGDMDPLISIEHPMYCKNNIPDAVLHRFPGGSHNCHQ</sequence>
<name>A0A7R9Q290_9ACAR</name>
<dbReference type="Pfam" id="PF12697">
    <property type="entry name" value="Abhydrolase_6"/>
    <property type="match status" value="1"/>
</dbReference>
<gene>
    <name evidence="3" type="ORF">OSB1V03_LOCUS9242</name>
</gene>